<dbReference type="InterPro" id="IPR000266">
    <property type="entry name" value="Ribosomal_uS17"/>
</dbReference>
<protein>
    <submittedName>
        <fullName evidence="4">30S ribosomal protein S17, small subunit ribosomal protein S17</fullName>
    </submittedName>
</protein>
<dbReference type="PROSITE" id="PS00056">
    <property type="entry name" value="RIBOSOMAL_S17"/>
    <property type="match status" value="1"/>
</dbReference>
<dbReference type="PANTHER" id="PTHR10744">
    <property type="entry name" value="40S RIBOSOMAL PROTEIN S11 FAMILY MEMBER"/>
    <property type="match status" value="1"/>
</dbReference>
<dbReference type="CDD" id="cd00364">
    <property type="entry name" value="Ribosomal_uS17"/>
    <property type="match status" value="1"/>
</dbReference>
<dbReference type="EMBL" id="KT007010">
    <property type="protein sequence ID" value="AKQ03278.1"/>
    <property type="molecule type" value="Genomic_DNA"/>
</dbReference>
<comment type="similarity">
    <text evidence="1">Belongs to the universal ribosomal protein uS17 family.</text>
</comment>
<dbReference type="SUPFAM" id="SSF50249">
    <property type="entry name" value="Nucleic acid-binding proteins"/>
    <property type="match status" value="1"/>
</dbReference>
<keyword evidence="2 4" id="KW-0689">Ribosomal protein</keyword>
<keyword evidence="3" id="KW-0687">Ribonucleoprotein</keyword>
<dbReference type="PANTHER" id="PTHR10744:SF9">
    <property type="entry name" value="40S RIBOSOMAL PROTEIN S11-RELATED"/>
    <property type="match status" value="1"/>
</dbReference>
<evidence type="ECO:0000256" key="1">
    <source>
        <dbReference type="ARBA" id="ARBA00010254"/>
    </source>
</evidence>
<dbReference type="Gene3D" id="2.40.50.1000">
    <property type="match status" value="1"/>
</dbReference>
<evidence type="ECO:0000256" key="3">
    <source>
        <dbReference type="ARBA" id="ARBA00023274"/>
    </source>
</evidence>
<dbReference type="InterPro" id="IPR012340">
    <property type="entry name" value="NA-bd_OB-fold"/>
</dbReference>
<dbReference type="Pfam" id="PF00366">
    <property type="entry name" value="Ribosomal_S17"/>
    <property type="match status" value="1"/>
</dbReference>
<name>A0A0H4T696_9ARCH</name>
<accession>A0A0H4T696</accession>
<dbReference type="AlphaFoldDB" id="A0A0H4T696"/>
<evidence type="ECO:0000256" key="2">
    <source>
        <dbReference type="ARBA" id="ARBA00022980"/>
    </source>
</evidence>
<evidence type="ECO:0000313" key="4">
    <source>
        <dbReference type="EMBL" id="AKQ03278.1"/>
    </source>
</evidence>
<dbReference type="GO" id="GO:0006412">
    <property type="term" value="P:translation"/>
    <property type="evidence" value="ECO:0007669"/>
    <property type="project" value="InterPro"/>
</dbReference>
<proteinExistence type="inferred from homology"/>
<organism evidence="4">
    <name type="scientific">uncultured archaeon Rifle_16ft_4_minimus_37913</name>
    <dbReference type="NCBI Taxonomy" id="1665152"/>
    <lineage>
        <taxon>Archaea</taxon>
        <taxon>environmental samples</taxon>
    </lineage>
</organism>
<dbReference type="GO" id="GO:0003735">
    <property type="term" value="F:structural constituent of ribosome"/>
    <property type="evidence" value="ECO:0007669"/>
    <property type="project" value="InterPro"/>
</dbReference>
<dbReference type="InterPro" id="IPR019979">
    <property type="entry name" value="Ribosomal_uS17_CS"/>
</dbReference>
<sequence>MKRKEKTEKKKGKKTEKEAAAAIIRNDRDCPFHGNLKARGRVFEGRVVKKFPNRIAIEFERMVYVRKYERYSKSKTKIHARLPFCMEKDIGVGDLIRVQECRPLSKIIHFVVIKKIKGSEEGEKK</sequence>
<dbReference type="GO" id="GO:0022627">
    <property type="term" value="C:cytosolic small ribosomal subunit"/>
    <property type="evidence" value="ECO:0007669"/>
    <property type="project" value="TreeGrafter"/>
</dbReference>
<reference evidence="4" key="1">
    <citation type="journal article" date="2015" name="ISME J.">
        <title>Aquifer environment selects for microbial species cohorts in sediment and groundwater.</title>
        <authorList>
            <person name="Hug L.A."/>
            <person name="Thomas B.C."/>
            <person name="Brown C.T."/>
            <person name="Frischkorn K.R."/>
            <person name="Williams K.H."/>
            <person name="Tringe S.G."/>
            <person name="Banfield J.F."/>
        </authorList>
    </citation>
    <scope>NUCLEOTIDE SEQUENCE</scope>
</reference>